<evidence type="ECO:0000313" key="2">
    <source>
        <dbReference type="Proteomes" id="UP000649617"/>
    </source>
</evidence>
<feature type="non-terminal residue" evidence="1">
    <location>
        <position position="103"/>
    </location>
</feature>
<gene>
    <name evidence="1" type="ORF">SPIL2461_LOCUS15809</name>
</gene>
<organism evidence="1 2">
    <name type="scientific">Symbiodinium pilosum</name>
    <name type="common">Dinoflagellate</name>
    <dbReference type="NCBI Taxonomy" id="2952"/>
    <lineage>
        <taxon>Eukaryota</taxon>
        <taxon>Sar</taxon>
        <taxon>Alveolata</taxon>
        <taxon>Dinophyceae</taxon>
        <taxon>Suessiales</taxon>
        <taxon>Symbiodiniaceae</taxon>
        <taxon>Symbiodinium</taxon>
    </lineage>
</organism>
<evidence type="ECO:0000313" key="1">
    <source>
        <dbReference type="EMBL" id="CAE7593760.1"/>
    </source>
</evidence>
<reference evidence="1" key="1">
    <citation type="submission" date="2021-02" db="EMBL/GenBank/DDBJ databases">
        <authorList>
            <person name="Dougan E. K."/>
            <person name="Rhodes N."/>
            <person name="Thang M."/>
            <person name="Chan C."/>
        </authorList>
    </citation>
    <scope>NUCLEOTIDE SEQUENCE</scope>
</reference>
<dbReference type="AlphaFoldDB" id="A0A812UYD8"/>
<keyword evidence="2" id="KW-1185">Reference proteome</keyword>
<protein>
    <submittedName>
        <fullName evidence="1">Uncharacterized protein</fullName>
    </submittedName>
</protein>
<comment type="caution">
    <text evidence="1">The sequence shown here is derived from an EMBL/GenBank/DDBJ whole genome shotgun (WGS) entry which is preliminary data.</text>
</comment>
<name>A0A812UYD8_SYMPI</name>
<dbReference type="Proteomes" id="UP000649617">
    <property type="component" value="Unassembled WGS sequence"/>
</dbReference>
<feature type="non-terminal residue" evidence="1">
    <location>
        <position position="1"/>
    </location>
</feature>
<dbReference type="EMBL" id="CAJNIZ010039713">
    <property type="protein sequence ID" value="CAE7593760.1"/>
    <property type="molecule type" value="Genomic_DNA"/>
</dbReference>
<accession>A0A812UYD8</accession>
<sequence length="103" mass="11452">NHADRVPRLIVRDITSESRFWPTLSEGSTAPPKRPVWGDGQAWRVELSSRNESIVQNDGYEVILTNPTAESIDFRVIFHIAVPKKITGVAAALQNRTTEQPSG</sequence>
<proteinExistence type="predicted"/>